<dbReference type="Gene3D" id="3.40.50.300">
    <property type="entry name" value="P-loop containing nucleotide triphosphate hydrolases"/>
    <property type="match status" value="1"/>
</dbReference>
<proteinExistence type="predicted"/>
<organism evidence="3 4">
    <name type="scientific">Roridomyces roridus</name>
    <dbReference type="NCBI Taxonomy" id="1738132"/>
    <lineage>
        <taxon>Eukaryota</taxon>
        <taxon>Fungi</taxon>
        <taxon>Dikarya</taxon>
        <taxon>Basidiomycota</taxon>
        <taxon>Agaricomycotina</taxon>
        <taxon>Agaricomycetes</taxon>
        <taxon>Agaricomycetidae</taxon>
        <taxon>Agaricales</taxon>
        <taxon>Marasmiineae</taxon>
        <taxon>Mycenaceae</taxon>
        <taxon>Roridomyces</taxon>
    </lineage>
</organism>
<dbReference type="SUPFAM" id="SSF52540">
    <property type="entry name" value="P-loop containing nucleoside triphosphate hydrolases"/>
    <property type="match status" value="1"/>
</dbReference>
<dbReference type="InterPro" id="IPR027417">
    <property type="entry name" value="P-loop_NTPase"/>
</dbReference>
<accession>A0AAD7B3A8</accession>
<feature type="domain" description="NACHT" evidence="2">
    <location>
        <begin position="68"/>
        <end position="183"/>
    </location>
</feature>
<keyword evidence="1" id="KW-0677">Repeat</keyword>
<evidence type="ECO:0000313" key="3">
    <source>
        <dbReference type="EMBL" id="KAJ7608378.1"/>
    </source>
</evidence>
<reference evidence="3" key="1">
    <citation type="submission" date="2023-03" db="EMBL/GenBank/DDBJ databases">
        <title>Massive genome expansion in bonnet fungi (Mycena s.s.) driven by repeated elements and novel gene families across ecological guilds.</title>
        <authorList>
            <consortium name="Lawrence Berkeley National Laboratory"/>
            <person name="Harder C.B."/>
            <person name="Miyauchi S."/>
            <person name="Viragh M."/>
            <person name="Kuo A."/>
            <person name="Thoen E."/>
            <person name="Andreopoulos B."/>
            <person name="Lu D."/>
            <person name="Skrede I."/>
            <person name="Drula E."/>
            <person name="Henrissat B."/>
            <person name="Morin E."/>
            <person name="Kohler A."/>
            <person name="Barry K."/>
            <person name="LaButti K."/>
            <person name="Morin E."/>
            <person name="Salamov A."/>
            <person name="Lipzen A."/>
            <person name="Mereny Z."/>
            <person name="Hegedus B."/>
            <person name="Baldrian P."/>
            <person name="Stursova M."/>
            <person name="Weitz H."/>
            <person name="Taylor A."/>
            <person name="Grigoriev I.V."/>
            <person name="Nagy L.G."/>
            <person name="Martin F."/>
            <person name="Kauserud H."/>
        </authorList>
    </citation>
    <scope>NUCLEOTIDE SEQUENCE</scope>
    <source>
        <strain evidence="3">9284</strain>
    </source>
</reference>
<dbReference type="Pfam" id="PF24883">
    <property type="entry name" value="NPHP3_N"/>
    <property type="match status" value="1"/>
</dbReference>
<dbReference type="AlphaFoldDB" id="A0AAD7B3A8"/>
<evidence type="ECO:0000313" key="4">
    <source>
        <dbReference type="Proteomes" id="UP001221142"/>
    </source>
</evidence>
<dbReference type="InterPro" id="IPR007111">
    <property type="entry name" value="NACHT_NTPase"/>
</dbReference>
<gene>
    <name evidence="3" type="ORF">FB45DRAFT_1067478</name>
</gene>
<evidence type="ECO:0000259" key="2">
    <source>
        <dbReference type="PROSITE" id="PS50837"/>
    </source>
</evidence>
<dbReference type="Proteomes" id="UP001221142">
    <property type="component" value="Unassembled WGS sequence"/>
</dbReference>
<sequence length="719" mass="81441">MAYNTAPIYITTPNVNARDTALDTLHRHAALEALYNSAESFPQPRCHPETRIGLLETLRDRLLDPEIRVVWLHGPAGAGKSAIMQTLSQRLEEAGNLGGTFFFKRGHSTRGNARVLFATLAYQLALFFHAAKALILESIRRKPLLVGTSIASQLRELLVEPCRRITDSTSMPPRILLVDGLDDTSFASTPYPSKIIIASRPEPEIQEIFNDPSFHGLDSVNIEQSFKDVENFLRTEFSRIHGQHYETMADVPLPWPSSDIIQILVDHSSGYFIFVATVIKFIDDKQFRPTDQLQIVLNPTPDSEDYPFGSLDKLYIQILEQVPRRCRPQLLGILSVIAARWDLSPRHIEQLFGYRSGDVRLILRNLHSLLEIGDEDCPVRATHASFLDFMQNKTRSGLLCVGGVQHRIDLARGVLKAMSCTQVPEHHHVARRLTGWIDLITSIEPHFIGAAELLPWIQGVNLDFVFHHLPNWFIYSRADKLISWLKIVRGAPKDLIVLWQRIESMYHFSLFEFIRRSHSEAVQEALQNLLLRKPQLERIMGVAHLIGESSLSERGGLLYKTRVLLDLSWEDIITSVWHIRPIVDIDSKCSAHQPAYSTNQVKPNPKAAKDIALGFIRLLKKINEGELQTTILNHMEMDHKWGRLIATQLSDAEVFNELCELVPPTAQIAANPGPALQPEDFSVILAGLKAYDGCPSELIDRWTGYFEESERRKSNPPRP</sequence>
<dbReference type="EMBL" id="JARKIF010000045">
    <property type="protein sequence ID" value="KAJ7608378.1"/>
    <property type="molecule type" value="Genomic_DNA"/>
</dbReference>
<comment type="caution">
    <text evidence="3">The sequence shown here is derived from an EMBL/GenBank/DDBJ whole genome shotgun (WGS) entry which is preliminary data.</text>
</comment>
<dbReference type="PANTHER" id="PTHR10039">
    <property type="entry name" value="AMELOGENIN"/>
    <property type="match status" value="1"/>
</dbReference>
<dbReference type="PANTHER" id="PTHR10039:SF14">
    <property type="entry name" value="NACHT DOMAIN-CONTAINING PROTEIN"/>
    <property type="match status" value="1"/>
</dbReference>
<dbReference type="InterPro" id="IPR056884">
    <property type="entry name" value="NPHP3-like_N"/>
</dbReference>
<evidence type="ECO:0000256" key="1">
    <source>
        <dbReference type="ARBA" id="ARBA00022737"/>
    </source>
</evidence>
<protein>
    <recommendedName>
        <fullName evidence="2">NACHT domain-containing protein</fullName>
    </recommendedName>
</protein>
<dbReference type="PROSITE" id="PS50837">
    <property type="entry name" value="NACHT"/>
    <property type="match status" value="1"/>
</dbReference>
<name>A0AAD7B3A8_9AGAR</name>
<keyword evidence="4" id="KW-1185">Reference proteome</keyword>